<feature type="coiled-coil region" evidence="1">
    <location>
        <begin position="34"/>
        <end position="68"/>
    </location>
</feature>
<reference evidence="2 3" key="1">
    <citation type="submission" date="2011-01" db="EMBL/GenBank/DDBJ databases">
        <title>Whole genome sequence of Tetragenococcus halophilus NBRC 12172.</title>
        <authorList>
            <person name="Nakazawa H."/>
            <person name="Omata S."/>
            <person name="Koga C."/>
            <person name="Watanabe Y."/>
            <person name="Katano Y."/>
            <person name="Ito N."/>
            <person name="Tsukatani N."/>
            <person name="Ankai A."/>
            <person name="Oguchi A."/>
            <person name="Fukui S."/>
            <person name="Yashiro I."/>
            <person name="Kamata S."/>
            <person name="Hashimoto Y."/>
            <person name="Yamazaki J."/>
            <person name="Taguchi H."/>
            <person name="Tanaka A."/>
            <person name="Koyama T."/>
            <person name="Ichige A."/>
            <person name="Hanya Y."/>
            <person name="Tanikawa S."/>
            <person name="Yamazaki S."/>
            <person name="Fujita N."/>
        </authorList>
    </citation>
    <scope>NUCLEOTIDE SEQUENCE [LARGE SCALE GENOMIC DNA]</scope>
    <source>
        <strain evidence="3">DSM 20338 / JCM 20259 / NCIMB 9735 / NBRC 12172</strain>
    </source>
</reference>
<evidence type="ECO:0000256" key="1">
    <source>
        <dbReference type="SAM" id="Coils"/>
    </source>
</evidence>
<proteinExistence type="predicted"/>
<organism evidence="2 3">
    <name type="scientific">Tetragenococcus halophilus (strain DSM 20338 / JCM 20259 / NCIMB 9735 / NBRC 12172)</name>
    <name type="common">Pediococcus halophilus</name>
    <dbReference type="NCBI Taxonomy" id="945021"/>
    <lineage>
        <taxon>Bacteria</taxon>
        <taxon>Bacillati</taxon>
        <taxon>Bacillota</taxon>
        <taxon>Bacilli</taxon>
        <taxon>Lactobacillales</taxon>
        <taxon>Enterococcaceae</taxon>
        <taxon>Tetragenococcus</taxon>
    </lineage>
</organism>
<gene>
    <name evidence="2" type="ordered locus">TEH_18400</name>
</gene>
<evidence type="ECO:0008006" key="4">
    <source>
        <dbReference type="Google" id="ProtNLM"/>
    </source>
</evidence>
<sequence>MTTLYELTGNYKQLIELAEENDVGAIKDTLDSLNEAIDDKVENTAKVIRELESRRDARKKEAQRLNEGATSLDKQVANLKNYLQEQLKAVDRNKVQGEFLTVAVQNNPASVHVEDETKIPRDYFTEQEPKLDKTRIKNELKNGLEINGAELKQSQRLTIK</sequence>
<keyword evidence="1" id="KW-0175">Coiled coil</keyword>
<dbReference type="RefSeq" id="WP_014125209.1">
    <property type="nucleotide sequence ID" value="NC_016052.1"/>
</dbReference>
<name>A0AAN1SHT8_TETHN</name>
<protein>
    <recommendedName>
        <fullName evidence="4">Siphovirus Gp157 family protein</fullName>
    </recommendedName>
</protein>
<dbReference type="SUPFAM" id="SSF58100">
    <property type="entry name" value="Bacterial hemolysins"/>
    <property type="match status" value="1"/>
</dbReference>
<accession>A0AAN1SHT8</accession>
<dbReference type="Pfam" id="PF05565">
    <property type="entry name" value="Sipho_Gp157"/>
    <property type="match status" value="1"/>
</dbReference>
<dbReference type="EMBL" id="AP012046">
    <property type="protein sequence ID" value="BAK95167.1"/>
    <property type="molecule type" value="Genomic_DNA"/>
</dbReference>
<dbReference type="Proteomes" id="UP000002663">
    <property type="component" value="Chromosome"/>
</dbReference>
<dbReference type="AlphaFoldDB" id="A0AAN1SHT8"/>
<evidence type="ECO:0000313" key="3">
    <source>
        <dbReference type="Proteomes" id="UP000002663"/>
    </source>
</evidence>
<evidence type="ECO:0000313" key="2">
    <source>
        <dbReference type="EMBL" id="BAK95167.1"/>
    </source>
</evidence>
<dbReference type="KEGG" id="thl:TEH_18400"/>
<dbReference type="InterPro" id="IPR008840">
    <property type="entry name" value="Sipho_Gp157"/>
</dbReference>